<gene>
    <name evidence="1" type="ORF">SAMN05660923_02279</name>
</gene>
<proteinExistence type="predicted"/>
<evidence type="ECO:0000313" key="2">
    <source>
        <dbReference type="Proteomes" id="UP000198828"/>
    </source>
</evidence>
<keyword evidence="2" id="KW-1185">Reference proteome</keyword>
<accession>A0A1H3BH46</accession>
<dbReference type="OrthoDB" id="1950456at2"/>
<dbReference type="EMBL" id="FNNG01000010">
    <property type="protein sequence ID" value="SDX41310.1"/>
    <property type="molecule type" value="Genomic_DNA"/>
</dbReference>
<dbReference type="RefSeq" id="WP_093753772.1">
    <property type="nucleotide sequence ID" value="NZ_FNNG01000010.1"/>
</dbReference>
<dbReference type="AlphaFoldDB" id="A0A1H3BH46"/>
<sequence length="322" mass="38467">MEIDRITFPLMAIFNEDFKKNKGLSHITDLILLTIKSLVPSEEYVSVEIDYTRYKEEINLWRYYRHGENSSLLNILEKFDSNIYWKDMDDTLYYRLIPIILVNKDFKFIRDEVIKNILFTTGNIEALIEGLLISKLIYYLIINNRDIIDGIKEEIIHLSQVDFLEKYKMFFRVPYEEYPGNFSVDFERNKVYAINVLNTVFSNKFKILENCIKTLNGKESKDTVFKRIIGFFKNPSKDHSFQLDRYYFQLGQYICNLRNGRIDPHKLKIEKYHLPDVFEFKEGDVFYHSLLNKSQVVKRHEIDGKVIIQLKTKSGTYKFIKD</sequence>
<protein>
    <submittedName>
        <fullName evidence="1">Uncharacterized protein</fullName>
    </submittedName>
</protein>
<reference evidence="1 2" key="1">
    <citation type="submission" date="2016-10" db="EMBL/GenBank/DDBJ databases">
        <authorList>
            <person name="de Groot N.N."/>
        </authorList>
    </citation>
    <scope>NUCLEOTIDE SEQUENCE [LARGE SCALE GENOMIC DNA]</scope>
    <source>
        <strain evidence="1 2">DSM 23310</strain>
    </source>
</reference>
<organism evidence="1 2">
    <name type="scientific">Tepidimicrobium xylanilyticum</name>
    <dbReference type="NCBI Taxonomy" id="1123352"/>
    <lineage>
        <taxon>Bacteria</taxon>
        <taxon>Bacillati</taxon>
        <taxon>Bacillota</taxon>
        <taxon>Tissierellia</taxon>
        <taxon>Tissierellales</taxon>
        <taxon>Tepidimicrobiaceae</taxon>
        <taxon>Tepidimicrobium</taxon>
    </lineage>
</organism>
<evidence type="ECO:0000313" key="1">
    <source>
        <dbReference type="EMBL" id="SDX41310.1"/>
    </source>
</evidence>
<dbReference type="Proteomes" id="UP000198828">
    <property type="component" value="Unassembled WGS sequence"/>
</dbReference>
<name>A0A1H3BH46_9FIRM</name>